<feature type="domain" description="Transglutaminase-like" evidence="1">
    <location>
        <begin position="105"/>
        <end position="198"/>
    </location>
</feature>
<dbReference type="InterPro" id="IPR002931">
    <property type="entry name" value="Transglutaminase-like"/>
</dbReference>
<reference evidence="2" key="1">
    <citation type="journal article" date="2021" name="PeerJ">
        <title>Extensive microbial diversity within the chicken gut microbiome revealed by metagenomics and culture.</title>
        <authorList>
            <person name="Gilroy R."/>
            <person name="Ravi A."/>
            <person name="Getino M."/>
            <person name="Pursley I."/>
            <person name="Horton D.L."/>
            <person name="Alikhan N.F."/>
            <person name="Baker D."/>
            <person name="Gharbi K."/>
            <person name="Hall N."/>
            <person name="Watson M."/>
            <person name="Adriaenssens E.M."/>
            <person name="Foster-Nyarko E."/>
            <person name="Jarju S."/>
            <person name="Secka A."/>
            <person name="Antonio M."/>
            <person name="Oren A."/>
            <person name="Chaudhuri R.R."/>
            <person name="La Ragione R."/>
            <person name="Hildebrand F."/>
            <person name="Pallen M.J."/>
        </authorList>
    </citation>
    <scope>NUCLEOTIDE SEQUENCE</scope>
    <source>
        <strain evidence="2">ChiBcec16_6824</strain>
    </source>
</reference>
<proteinExistence type="predicted"/>
<organism evidence="2 3">
    <name type="scientific">Candidatus Flavonifractor merdigallinarum</name>
    <dbReference type="NCBI Taxonomy" id="2838589"/>
    <lineage>
        <taxon>Bacteria</taxon>
        <taxon>Bacillati</taxon>
        <taxon>Bacillota</taxon>
        <taxon>Clostridia</taxon>
        <taxon>Eubacteriales</taxon>
        <taxon>Oscillospiraceae</taxon>
        <taxon>Flavonifractor</taxon>
    </lineage>
</organism>
<comment type="caution">
    <text evidence="2">The sequence shown here is derived from an EMBL/GenBank/DDBJ whole genome shotgun (WGS) entry which is preliminary data.</text>
</comment>
<name>A0A9D1Y7W4_9FIRM</name>
<dbReference type="Proteomes" id="UP000823868">
    <property type="component" value="Unassembled WGS sequence"/>
</dbReference>
<dbReference type="Gene3D" id="3.10.620.30">
    <property type="match status" value="1"/>
</dbReference>
<evidence type="ECO:0000259" key="1">
    <source>
        <dbReference type="Pfam" id="PF01841"/>
    </source>
</evidence>
<dbReference type="Pfam" id="PF01841">
    <property type="entry name" value="Transglut_core"/>
    <property type="match status" value="1"/>
</dbReference>
<accession>A0A9D1Y7W4</accession>
<protein>
    <submittedName>
        <fullName evidence="2">Peptidase</fullName>
    </submittedName>
</protein>
<evidence type="ECO:0000313" key="3">
    <source>
        <dbReference type="Proteomes" id="UP000823868"/>
    </source>
</evidence>
<dbReference type="AlphaFoldDB" id="A0A9D1Y7W4"/>
<gene>
    <name evidence="2" type="ORF">H9841_03545</name>
</gene>
<evidence type="ECO:0000313" key="2">
    <source>
        <dbReference type="EMBL" id="HIY20962.1"/>
    </source>
</evidence>
<reference evidence="2" key="2">
    <citation type="submission" date="2021-04" db="EMBL/GenBank/DDBJ databases">
        <authorList>
            <person name="Gilroy R."/>
        </authorList>
    </citation>
    <scope>NUCLEOTIDE SEQUENCE</scope>
    <source>
        <strain evidence="2">ChiBcec16_6824</strain>
    </source>
</reference>
<sequence length="338" mass="38502">MTRYYYQQMEPLAQEVYRALEEGLEQVRPSIVVPRLEGKRFGEVLFQLRLDCPALFYVTGASYRAHPAGNHLEVLPQYLFPKAKILTHRKAIAARVERLCRPLQHQSPWEQEQAIHDLLCTTVRYDKLKKPYSHEVIGPLTQGVGVCEGIAKSVKLLCDTLAIWCMVVLSEAAPERGIKYRHAWNLVKLDGQYYHLDATFDNTLSQSGELRRDYLNLDDRQLFRDHLPALYPVPPCTDGGKFYYKSAKRSFTKPEEVLSRARQAAHKGQTLLFHWRGGPLTAQTLGELSTLLEGAAQEKDRHAHIQINRPQGVVQVSFPREAGSADVVEEEANEGERL</sequence>
<dbReference type="SUPFAM" id="SSF54001">
    <property type="entry name" value="Cysteine proteinases"/>
    <property type="match status" value="1"/>
</dbReference>
<dbReference type="EMBL" id="DXDX01000063">
    <property type="protein sequence ID" value="HIY20962.1"/>
    <property type="molecule type" value="Genomic_DNA"/>
</dbReference>
<dbReference type="InterPro" id="IPR038765">
    <property type="entry name" value="Papain-like_cys_pep_sf"/>
</dbReference>